<gene>
    <name evidence="2" type="ORF">BKP37_11040</name>
</gene>
<keyword evidence="3" id="KW-1185">Reference proteome</keyword>
<dbReference type="AlphaFoldDB" id="A0A1S2LKY0"/>
<feature type="domain" description="Polysaccharide pyruvyl transferase" evidence="1">
    <location>
        <begin position="13"/>
        <end position="293"/>
    </location>
</feature>
<dbReference type="SUPFAM" id="SSF53756">
    <property type="entry name" value="UDP-Glycosyltransferase/glycogen phosphorylase"/>
    <property type="match status" value="1"/>
</dbReference>
<dbReference type="Proteomes" id="UP000179524">
    <property type="component" value="Unassembled WGS sequence"/>
</dbReference>
<sequence length="375" mass="41598">MAIVISGYYGFDNAGDEAILYSIIHALKDESPAISITVLSNQPEKTSQLYNVSAVNRWSLKEVIRAIKASDGVISGGGSLLQDYTSFKSISYYCGVMGIARFFNKPYFIYAQGIGPIKSKINQRLVAFTVNHASLVTVRDQESKHLLQSISVKENIMVVPDPVMGLKITAERVEPLRTYLPEGPYISVAVRYWSKKRTYLKELSKALTTLAEQAVNMVLVPMHGVDDLKCSEDIKAMMSKQAQQHTFIVPAHFSIQEKAKIIAHSELLIGMRLHSLIFAANSLTPFIAISYDPKIDAFTKLCGQPLMGHVQSLNWDAKQLITEINSCLTSKENLVEKIQKYANTASKRANLTANTVLSRLGASAYPEKTKFNIDV</sequence>
<evidence type="ECO:0000313" key="3">
    <source>
        <dbReference type="Proteomes" id="UP000179524"/>
    </source>
</evidence>
<proteinExistence type="predicted"/>
<accession>A0A1S2LKY0</accession>
<evidence type="ECO:0000313" key="2">
    <source>
        <dbReference type="EMBL" id="OIJ13046.1"/>
    </source>
</evidence>
<dbReference type="RefSeq" id="WP_071309643.1">
    <property type="nucleotide sequence ID" value="NZ_MLQR01000029.1"/>
</dbReference>
<comment type="caution">
    <text evidence="2">The sequence shown here is derived from an EMBL/GenBank/DDBJ whole genome shotgun (WGS) entry which is preliminary data.</text>
</comment>
<evidence type="ECO:0000259" key="1">
    <source>
        <dbReference type="Pfam" id="PF04230"/>
    </source>
</evidence>
<dbReference type="EMBL" id="MLQR01000029">
    <property type="protein sequence ID" value="OIJ13046.1"/>
    <property type="molecule type" value="Genomic_DNA"/>
</dbReference>
<dbReference type="InterPro" id="IPR007345">
    <property type="entry name" value="Polysacch_pyruvyl_Trfase"/>
</dbReference>
<dbReference type="PANTHER" id="PTHR36836:SF1">
    <property type="entry name" value="COLANIC ACID BIOSYNTHESIS PROTEIN WCAK"/>
    <property type="match status" value="1"/>
</dbReference>
<organism evidence="2 3">
    <name type="scientific">Anaerobacillus alkalilacustris</name>
    <dbReference type="NCBI Taxonomy" id="393763"/>
    <lineage>
        <taxon>Bacteria</taxon>
        <taxon>Bacillati</taxon>
        <taxon>Bacillota</taxon>
        <taxon>Bacilli</taxon>
        <taxon>Bacillales</taxon>
        <taxon>Bacillaceae</taxon>
        <taxon>Anaerobacillus</taxon>
    </lineage>
</organism>
<reference evidence="2 3" key="1">
    <citation type="submission" date="2016-10" db="EMBL/GenBank/DDBJ databases">
        <title>Draft genome sequences of four alkaliphilic bacteria belonging to the Anaerobacillus genus.</title>
        <authorList>
            <person name="Bassil N.M."/>
            <person name="Lloyd J.R."/>
        </authorList>
    </citation>
    <scope>NUCLEOTIDE SEQUENCE [LARGE SCALE GENOMIC DNA]</scope>
    <source>
        <strain evidence="2 3">DSM 18345</strain>
    </source>
</reference>
<protein>
    <submittedName>
        <fullName evidence="2">Polysaccharide pyruvyl transferase CsaB</fullName>
    </submittedName>
</protein>
<keyword evidence="2" id="KW-0808">Transferase</keyword>
<dbReference type="PANTHER" id="PTHR36836">
    <property type="entry name" value="COLANIC ACID BIOSYNTHESIS PROTEIN WCAK"/>
    <property type="match status" value="1"/>
</dbReference>
<name>A0A1S2LKY0_9BACI</name>
<dbReference type="NCBIfam" id="TIGR03609">
    <property type="entry name" value="S_layer_CsaB"/>
    <property type="match status" value="1"/>
</dbReference>
<dbReference type="InterPro" id="IPR019896">
    <property type="entry name" value="Polysacch_pyruvyl_Trfase_CsaB"/>
</dbReference>
<dbReference type="GO" id="GO:0016740">
    <property type="term" value="F:transferase activity"/>
    <property type="evidence" value="ECO:0007669"/>
    <property type="project" value="UniProtKB-KW"/>
</dbReference>
<dbReference type="Pfam" id="PF04230">
    <property type="entry name" value="PS_pyruv_trans"/>
    <property type="match status" value="1"/>
</dbReference>